<dbReference type="GO" id="GO:0051082">
    <property type="term" value="F:unfolded protein binding"/>
    <property type="evidence" value="ECO:0007669"/>
    <property type="project" value="InterPro"/>
</dbReference>
<dbReference type="InterPro" id="IPR001404">
    <property type="entry name" value="Hsp90_fam"/>
</dbReference>
<dbReference type="GO" id="GO:0140662">
    <property type="term" value="F:ATP-dependent protein folding chaperone"/>
    <property type="evidence" value="ECO:0007669"/>
    <property type="project" value="InterPro"/>
</dbReference>
<dbReference type="STRING" id="6669.E9I4U1"/>
<dbReference type="InParanoid" id="E9I4U1"/>
<dbReference type="SUPFAM" id="SSF55874">
    <property type="entry name" value="ATPase domain of HSP90 chaperone/DNA topoisomerase II/histidine kinase"/>
    <property type="match status" value="1"/>
</dbReference>
<dbReference type="Proteomes" id="UP000000305">
    <property type="component" value="Unassembled WGS sequence"/>
</dbReference>
<protein>
    <submittedName>
        <fullName evidence="5">Uncharacterized protein</fullName>
    </submittedName>
</protein>
<dbReference type="AlphaFoldDB" id="E9I4U1"/>
<feature type="non-terminal residue" evidence="5">
    <location>
        <position position="1"/>
    </location>
</feature>
<evidence type="ECO:0000313" key="5">
    <source>
        <dbReference type="EMBL" id="EFX60989.1"/>
    </source>
</evidence>
<dbReference type="GO" id="GO:0005524">
    <property type="term" value="F:ATP binding"/>
    <property type="evidence" value="ECO:0007669"/>
    <property type="project" value="UniProtKB-KW"/>
</dbReference>
<sequence>LIYNSSDALDKIRYESLTDSSKLDSGKDLEIKIVPNKNDHTLTLMDTSVEKFSSSYLYMNLTVLFLFSGIGMIKSDLVNNLVSTSFGTFFRHLDFVVFGTPCKPHFLDYKNYCPFRHPI</sequence>
<organism evidence="5 6">
    <name type="scientific">Daphnia pulex</name>
    <name type="common">Water flea</name>
    <dbReference type="NCBI Taxonomy" id="6669"/>
    <lineage>
        <taxon>Eukaryota</taxon>
        <taxon>Metazoa</taxon>
        <taxon>Ecdysozoa</taxon>
        <taxon>Arthropoda</taxon>
        <taxon>Crustacea</taxon>
        <taxon>Branchiopoda</taxon>
        <taxon>Diplostraca</taxon>
        <taxon>Cladocera</taxon>
        <taxon>Anomopoda</taxon>
        <taxon>Daphniidae</taxon>
        <taxon>Daphnia</taxon>
    </lineage>
</organism>
<proteinExistence type="inferred from homology"/>
<keyword evidence="3" id="KW-0067">ATP-binding</keyword>
<evidence type="ECO:0000256" key="3">
    <source>
        <dbReference type="ARBA" id="ARBA00022840"/>
    </source>
</evidence>
<dbReference type="Gene3D" id="3.30.565.10">
    <property type="entry name" value="Histidine kinase-like ATPase, C-terminal domain"/>
    <property type="match status" value="1"/>
</dbReference>
<evidence type="ECO:0000313" key="6">
    <source>
        <dbReference type="Proteomes" id="UP000000305"/>
    </source>
</evidence>
<evidence type="ECO:0000256" key="1">
    <source>
        <dbReference type="ARBA" id="ARBA00008239"/>
    </source>
</evidence>
<dbReference type="OrthoDB" id="6597493at2759"/>
<comment type="similarity">
    <text evidence="1">Belongs to the heat shock protein 90 family.</text>
</comment>
<keyword evidence="4" id="KW-0143">Chaperone</keyword>
<name>E9I4U1_DAPPU</name>
<dbReference type="InterPro" id="IPR036890">
    <property type="entry name" value="HATPase_C_sf"/>
</dbReference>
<dbReference type="PhylomeDB" id="E9I4U1"/>
<dbReference type="KEGG" id="dpx:DAPPUDRAFT_70250"/>
<keyword evidence="2" id="KW-0547">Nucleotide-binding</keyword>
<evidence type="ECO:0000256" key="4">
    <source>
        <dbReference type="ARBA" id="ARBA00023186"/>
    </source>
</evidence>
<keyword evidence="6" id="KW-1185">Reference proteome</keyword>
<dbReference type="HOGENOM" id="CLU_2063806_0_0_1"/>
<reference evidence="5 6" key="1">
    <citation type="journal article" date="2011" name="Science">
        <title>The ecoresponsive genome of Daphnia pulex.</title>
        <authorList>
            <person name="Colbourne J.K."/>
            <person name="Pfrender M.E."/>
            <person name="Gilbert D."/>
            <person name="Thomas W.K."/>
            <person name="Tucker A."/>
            <person name="Oakley T.H."/>
            <person name="Tokishita S."/>
            <person name="Aerts A."/>
            <person name="Arnold G.J."/>
            <person name="Basu M.K."/>
            <person name="Bauer D.J."/>
            <person name="Caceres C.E."/>
            <person name="Carmel L."/>
            <person name="Casola C."/>
            <person name="Choi J.H."/>
            <person name="Detter J.C."/>
            <person name="Dong Q."/>
            <person name="Dusheyko S."/>
            <person name="Eads B.D."/>
            <person name="Frohlich T."/>
            <person name="Geiler-Samerotte K.A."/>
            <person name="Gerlach D."/>
            <person name="Hatcher P."/>
            <person name="Jogdeo S."/>
            <person name="Krijgsveld J."/>
            <person name="Kriventseva E.V."/>
            <person name="Kultz D."/>
            <person name="Laforsch C."/>
            <person name="Lindquist E."/>
            <person name="Lopez J."/>
            <person name="Manak J.R."/>
            <person name="Muller J."/>
            <person name="Pangilinan J."/>
            <person name="Patwardhan R.P."/>
            <person name="Pitluck S."/>
            <person name="Pritham E.J."/>
            <person name="Rechtsteiner A."/>
            <person name="Rho M."/>
            <person name="Rogozin I.B."/>
            <person name="Sakarya O."/>
            <person name="Salamov A."/>
            <person name="Schaack S."/>
            <person name="Shapiro H."/>
            <person name="Shiga Y."/>
            <person name="Skalitzky C."/>
            <person name="Smith Z."/>
            <person name="Souvorov A."/>
            <person name="Sung W."/>
            <person name="Tang Z."/>
            <person name="Tsuchiya D."/>
            <person name="Tu H."/>
            <person name="Vos H."/>
            <person name="Wang M."/>
            <person name="Wolf Y.I."/>
            <person name="Yamagata H."/>
            <person name="Yamada T."/>
            <person name="Ye Y."/>
            <person name="Shaw J.R."/>
            <person name="Andrews J."/>
            <person name="Crease T.J."/>
            <person name="Tang H."/>
            <person name="Lucas S.M."/>
            <person name="Robertson H.M."/>
            <person name="Bork P."/>
            <person name="Koonin E.V."/>
            <person name="Zdobnov E.M."/>
            <person name="Grigoriev I.V."/>
            <person name="Lynch M."/>
            <person name="Boore J.L."/>
        </authorList>
    </citation>
    <scope>NUCLEOTIDE SEQUENCE [LARGE SCALE GENOMIC DNA]</scope>
</reference>
<dbReference type="EMBL" id="GL735197">
    <property type="protein sequence ID" value="EFX60989.1"/>
    <property type="molecule type" value="Genomic_DNA"/>
</dbReference>
<dbReference type="PANTHER" id="PTHR11528">
    <property type="entry name" value="HEAT SHOCK PROTEIN 90 FAMILY MEMBER"/>
    <property type="match status" value="1"/>
</dbReference>
<accession>E9I4U1</accession>
<gene>
    <name evidence="5" type="ORF">DAPPUDRAFT_70250</name>
</gene>
<dbReference type="eggNOG" id="KOG0019">
    <property type="taxonomic scope" value="Eukaryota"/>
</dbReference>
<evidence type="ECO:0000256" key="2">
    <source>
        <dbReference type="ARBA" id="ARBA00022741"/>
    </source>
</evidence>
<dbReference type="GO" id="GO:0016887">
    <property type="term" value="F:ATP hydrolysis activity"/>
    <property type="evidence" value="ECO:0007669"/>
    <property type="project" value="InterPro"/>
</dbReference>